<proteinExistence type="predicted"/>
<dbReference type="EMBL" id="MEZT01000005">
    <property type="protein sequence ID" value="OGD57163.1"/>
    <property type="molecule type" value="Genomic_DNA"/>
</dbReference>
<evidence type="ECO:0000313" key="4">
    <source>
        <dbReference type="Proteomes" id="UP000178764"/>
    </source>
</evidence>
<protein>
    <submittedName>
        <fullName evidence="3">Uncharacterized protein</fullName>
    </submittedName>
</protein>
<organism evidence="3 4">
    <name type="scientific">Candidatus Berkelbacteria bacterium RBG_13_40_8</name>
    <dbReference type="NCBI Taxonomy" id="1797467"/>
    <lineage>
        <taxon>Bacteria</taxon>
        <taxon>Candidatus Berkelbacteria</taxon>
    </lineage>
</organism>
<sequence>MNQQPMGAPKPAVSKWLWIVLIVVVLGAAGYFGWYYLMGPGKKVETSTSTPTATTTTPSTNTTTPTTTTPTTTDKTAGWKTYTNETYGFSFKYPSSMTLSEKTWSKDGDEVIALTNTDSKTKTPDMTVRYSKLTAKTDEVTSNTIGVWLKDKFTSEITAKNVTTETINGVKFNDAEMQADPSYFAMLVSNDNGIYAIDFSVQSKATLTETLKTLLTTFKFTK</sequence>
<evidence type="ECO:0000256" key="2">
    <source>
        <dbReference type="SAM" id="Phobius"/>
    </source>
</evidence>
<keyword evidence="2" id="KW-1133">Transmembrane helix</keyword>
<keyword evidence="2" id="KW-0812">Transmembrane</keyword>
<evidence type="ECO:0000256" key="1">
    <source>
        <dbReference type="SAM" id="MobiDB-lite"/>
    </source>
</evidence>
<reference evidence="3 4" key="1">
    <citation type="journal article" date="2016" name="Nat. Commun.">
        <title>Thousands of microbial genomes shed light on interconnected biogeochemical processes in an aquifer system.</title>
        <authorList>
            <person name="Anantharaman K."/>
            <person name="Brown C.T."/>
            <person name="Hug L.A."/>
            <person name="Sharon I."/>
            <person name="Castelle C.J."/>
            <person name="Probst A.J."/>
            <person name="Thomas B.C."/>
            <person name="Singh A."/>
            <person name="Wilkins M.J."/>
            <person name="Karaoz U."/>
            <person name="Brodie E.L."/>
            <person name="Williams K.H."/>
            <person name="Hubbard S.S."/>
            <person name="Banfield J.F."/>
        </authorList>
    </citation>
    <scope>NUCLEOTIDE SEQUENCE [LARGE SCALE GENOMIC DNA]</scope>
</reference>
<dbReference type="Pfam" id="PF18933">
    <property type="entry name" value="PsbP_2"/>
    <property type="match status" value="1"/>
</dbReference>
<feature type="transmembrane region" description="Helical" evidence="2">
    <location>
        <begin position="16"/>
        <end position="37"/>
    </location>
</feature>
<dbReference type="AlphaFoldDB" id="A0A1F5DPU5"/>
<comment type="caution">
    <text evidence="3">The sequence shown here is derived from an EMBL/GenBank/DDBJ whole genome shotgun (WGS) entry which is preliminary data.</text>
</comment>
<feature type="compositionally biased region" description="Low complexity" evidence="1">
    <location>
        <begin position="46"/>
        <end position="73"/>
    </location>
</feature>
<keyword evidence="2" id="KW-0472">Membrane</keyword>
<dbReference type="Proteomes" id="UP000178764">
    <property type="component" value="Unassembled WGS sequence"/>
</dbReference>
<name>A0A1F5DPU5_9BACT</name>
<accession>A0A1F5DPU5</accession>
<evidence type="ECO:0000313" key="3">
    <source>
        <dbReference type="EMBL" id="OGD57163.1"/>
    </source>
</evidence>
<gene>
    <name evidence="3" type="ORF">A2V71_01925</name>
</gene>
<feature type="region of interest" description="Disordered" evidence="1">
    <location>
        <begin position="46"/>
        <end position="75"/>
    </location>
</feature>